<feature type="signal peptide" evidence="1">
    <location>
        <begin position="1"/>
        <end position="21"/>
    </location>
</feature>
<evidence type="ECO:0000259" key="2">
    <source>
        <dbReference type="Pfam" id="PF03781"/>
    </source>
</evidence>
<keyword evidence="1" id="KW-0732">Signal</keyword>
<accession>A4U1E3</accession>
<dbReference type="EMBL" id="CU459003">
    <property type="protein sequence ID" value="CAM76700.1"/>
    <property type="molecule type" value="Genomic_DNA"/>
</dbReference>
<evidence type="ECO:0000256" key="1">
    <source>
        <dbReference type="SAM" id="SignalP"/>
    </source>
</evidence>
<protein>
    <recommendedName>
        <fullName evidence="2">Sulfatase-modifying factor enzyme-like domain-containing protein</fullName>
    </recommendedName>
</protein>
<feature type="domain" description="Sulfatase-modifying factor enzyme-like" evidence="2">
    <location>
        <begin position="33"/>
        <end position="253"/>
    </location>
</feature>
<dbReference type="Pfam" id="PF03781">
    <property type="entry name" value="FGE-sulfatase"/>
    <property type="match status" value="1"/>
</dbReference>
<dbReference type="AlphaFoldDB" id="A4U1E3"/>
<dbReference type="PANTHER" id="PTHR23150:SF19">
    <property type="entry name" value="FORMYLGLYCINE-GENERATING ENZYME"/>
    <property type="match status" value="1"/>
</dbReference>
<organism evidence="3">
    <name type="scientific">Magnetospirillum gryphiswaldense</name>
    <dbReference type="NCBI Taxonomy" id="55518"/>
    <lineage>
        <taxon>Bacteria</taxon>
        <taxon>Pseudomonadati</taxon>
        <taxon>Pseudomonadota</taxon>
        <taxon>Alphaproteobacteria</taxon>
        <taxon>Rhodospirillales</taxon>
        <taxon>Rhodospirillaceae</taxon>
        <taxon>Magnetospirillum</taxon>
    </lineage>
</organism>
<dbReference type="InterPro" id="IPR005532">
    <property type="entry name" value="SUMF_dom"/>
</dbReference>
<gene>
    <name evidence="3" type="ORF">MGR_3053</name>
</gene>
<feature type="chain" id="PRO_5002674342" description="Sulfatase-modifying factor enzyme-like domain-containing protein" evidence="1">
    <location>
        <begin position="22"/>
        <end position="257"/>
    </location>
</feature>
<reference evidence="3" key="1">
    <citation type="journal article" date="2007" name="J. Bacteriol.">
        <title>Comparative genome analysis of four magnetotactic bacteria reveals a complex set of group-specific genes implicated in magnetosome biomineralization and function.</title>
        <authorList>
            <person name="Richter M."/>
            <person name="Kube M."/>
            <person name="Bazylinski D.A."/>
            <person name="Lombardot T."/>
            <person name="Gloeckner F.O."/>
            <person name="Reinhardt R."/>
            <person name="Schueler D."/>
        </authorList>
    </citation>
    <scope>NUCLEOTIDE SEQUENCE</scope>
    <source>
        <strain evidence="3">MSR-1</strain>
    </source>
</reference>
<proteinExistence type="predicted"/>
<dbReference type="GO" id="GO:0120147">
    <property type="term" value="F:formylglycine-generating oxidase activity"/>
    <property type="evidence" value="ECO:0007669"/>
    <property type="project" value="TreeGrafter"/>
</dbReference>
<dbReference type="InterPro" id="IPR016187">
    <property type="entry name" value="CTDL_fold"/>
</dbReference>
<dbReference type="SUPFAM" id="SSF56436">
    <property type="entry name" value="C-type lectin-like"/>
    <property type="match status" value="1"/>
</dbReference>
<dbReference type="Gene3D" id="3.90.1580.10">
    <property type="entry name" value="paralog of FGE (formylglycine-generating enzyme)"/>
    <property type="match status" value="1"/>
</dbReference>
<dbReference type="RefSeq" id="WP_106001800.1">
    <property type="nucleotide sequence ID" value="NZ_CP027527.1"/>
</dbReference>
<dbReference type="InterPro" id="IPR051043">
    <property type="entry name" value="Sulfatase_Mod_Factor_Kinase"/>
</dbReference>
<name>A4U1E3_9PROT</name>
<dbReference type="PANTHER" id="PTHR23150">
    <property type="entry name" value="SULFATASE MODIFYING FACTOR 1, 2"/>
    <property type="match status" value="1"/>
</dbReference>
<dbReference type="InterPro" id="IPR042095">
    <property type="entry name" value="SUMF_sf"/>
</dbReference>
<sequence>MTRSLPVLTIVLSVVAGPALAAEPKSFQDCRDCPRMVVIPAGSVAIGDPHDYEDMEVDAPPRPQISIPRPFAIGMYEVTQAEWNAVMDDNPSDVKGVTLPVSKVTWRKVQDYLQKLNAKTGKKYRLPSENEWDYAARAGSAASYTFGEDESHLPKYGWYDANSGGVTQPVGKLKPNAFGLYDMHGNVWEWTNDCYSSNYGKSLTQEFEAERQSFCYRVIRGGSVLNFAKYTTSYHRASLTPVNFNANLGFRVALSLD</sequence>
<evidence type="ECO:0000313" key="3">
    <source>
        <dbReference type="EMBL" id="CAM76700.1"/>
    </source>
</evidence>